<name>A0A1Q5U354_9GAMM</name>
<feature type="transmembrane region" description="Helical" evidence="6">
    <location>
        <begin position="188"/>
        <end position="211"/>
    </location>
</feature>
<evidence type="ECO:0000313" key="9">
    <source>
        <dbReference type="Proteomes" id="UP000186277"/>
    </source>
</evidence>
<evidence type="ECO:0000256" key="3">
    <source>
        <dbReference type="ARBA" id="ARBA00022692"/>
    </source>
</evidence>
<dbReference type="AlphaFoldDB" id="A0A1Q5U354"/>
<keyword evidence="4 6" id="KW-1133">Transmembrane helix</keyword>
<keyword evidence="2" id="KW-1003">Cell membrane</keyword>
<reference evidence="8 9" key="1">
    <citation type="submission" date="2016-09" db="EMBL/GenBank/DDBJ databases">
        <title>Xenorhabdus thuongxuanensis sp. nov. and Xenorhabdus eapokensis sp. nov., isolated from Steinernema species.</title>
        <authorList>
            <person name="Kaempfer P."/>
            <person name="Tobias N.J."/>
            <person name="Phan Ke L."/>
            <person name="Bode H.B."/>
            <person name="Glaeser S.P."/>
        </authorList>
    </citation>
    <scope>NUCLEOTIDE SEQUENCE [LARGE SCALE GENOMIC DNA]</scope>
    <source>
        <strain evidence="8 9">30TX1</strain>
    </source>
</reference>
<feature type="transmembrane region" description="Helical" evidence="6">
    <location>
        <begin position="223"/>
        <end position="248"/>
    </location>
</feature>
<organism evidence="8 9">
    <name type="scientific">Xenorhabdus thuongxuanensis</name>
    <dbReference type="NCBI Taxonomy" id="1873484"/>
    <lineage>
        <taxon>Bacteria</taxon>
        <taxon>Pseudomonadati</taxon>
        <taxon>Pseudomonadota</taxon>
        <taxon>Gammaproteobacteria</taxon>
        <taxon>Enterobacterales</taxon>
        <taxon>Morganellaceae</taxon>
        <taxon>Xenorhabdus</taxon>
    </lineage>
</organism>
<dbReference type="EMBL" id="MKGR01000010">
    <property type="protein sequence ID" value="OKP06904.1"/>
    <property type="molecule type" value="Genomic_DNA"/>
</dbReference>
<evidence type="ECO:0000256" key="5">
    <source>
        <dbReference type="ARBA" id="ARBA00023136"/>
    </source>
</evidence>
<comment type="caution">
    <text evidence="8">The sequence shown here is derived from an EMBL/GenBank/DDBJ whole genome shotgun (WGS) entry which is preliminary data.</text>
</comment>
<evidence type="ECO:0000256" key="4">
    <source>
        <dbReference type="ARBA" id="ARBA00022989"/>
    </source>
</evidence>
<sequence>MSSNGQANWALYWQTLRDVFLGMLEKPMWLLLIVSLCVMSLVYIRPSLWDLPIAVIDQDNSHASRTLIRRIDSMAKVAPQIYSNLDDARRDMLQRTIFAIIIVPVDFEKRLLSGQNVTVPVYGDATNRLANGQIQQDLALAYQQLLSEYNGKLLLQSGFSIEQVKTLLQPIRSETIGLFNPGVSYAAIIFPGLLVMLLQHSLLVACVRVSITLRETPKGNPPLPVYLGTLSALIPIWLFLSVIFFILWPWILGYRQDAPIYLVLLLTFPFLLTVLGLGKLVTECLRSVEMIYLTLAFITTPIFYISGTIWPPQAMPEWVRVISLALPSTWATKAIAGVNQMGLPLHNVYKDIGMMLLLGVMYMVLGILVGMLRNKEFRCITQRIKRFFSS</sequence>
<feature type="transmembrane region" description="Helical" evidence="6">
    <location>
        <begin position="27"/>
        <end position="44"/>
    </location>
</feature>
<dbReference type="GO" id="GO:0005886">
    <property type="term" value="C:plasma membrane"/>
    <property type="evidence" value="ECO:0007669"/>
    <property type="project" value="UniProtKB-SubCell"/>
</dbReference>
<evidence type="ECO:0000313" key="8">
    <source>
        <dbReference type="EMBL" id="OKP06904.1"/>
    </source>
</evidence>
<evidence type="ECO:0000256" key="2">
    <source>
        <dbReference type="ARBA" id="ARBA00022475"/>
    </source>
</evidence>
<dbReference type="InterPro" id="IPR051449">
    <property type="entry name" value="ABC-2_transporter_component"/>
</dbReference>
<dbReference type="InterPro" id="IPR013525">
    <property type="entry name" value="ABC2_TM"/>
</dbReference>
<keyword evidence="3 6" id="KW-0812">Transmembrane</keyword>
<dbReference type="PANTHER" id="PTHR30294">
    <property type="entry name" value="MEMBRANE COMPONENT OF ABC TRANSPORTER YHHJ-RELATED"/>
    <property type="match status" value="1"/>
</dbReference>
<feature type="transmembrane region" description="Helical" evidence="6">
    <location>
        <begin position="290"/>
        <end position="310"/>
    </location>
</feature>
<feature type="transmembrane region" description="Helical" evidence="6">
    <location>
        <begin position="352"/>
        <end position="372"/>
    </location>
</feature>
<gene>
    <name evidence="8" type="ORF">Xentx_01811</name>
</gene>
<dbReference type="PANTHER" id="PTHR30294:SF46">
    <property type="entry name" value="ABC TRANSPORTER PERMEASE"/>
    <property type="match status" value="1"/>
</dbReference>
<dbReference type="OrthoDB" id="9811522at2"/>
<evidence type="ECO:0000259" key="7">
    <source>
        <dbReference type="Pfam" id="PF12698"/>
    </source>
</evidence>
<protein>
    <recommendedName>
        <fullName evidence="7">ABC-2 type transporter transmembrane domain-containing protein</fullName>
    </recommendedName>
</protein>
<dbReference type="Pfam" id="PF12698">
    <property type="entry name" value="ABC2_membrane_3"/>
    <property type="match status" value="1"/>
</dbReference>
<accession>A0A1Q5U354</accession>
<keyword evidence="5 6" id="KW-0472">Membrane</keyword>
<proteinExistence type="predicted"/>
<dbReference type="Gene3D" id="3.40.1710.10">
    <property type="entry name" value="abc type-2 transporter like domain"/>
    <property type="match status" value="1"/>
</dbReference>
<dbReference type="GO" id="GO:0140359">
    <property type="term" value="F:ABC-type transporter activity"/>
    <property type="evidence" value="ECO:0007669"/>
    <property type="project" value="InterPro"/>
</dbReference>
<keyword evidence="9" id="KW-1185">Reference proteome</keyword>
<feature type="transmembrane region" description="Helical" evidence="6">
    <location>
        <begin position="260"/>
        <end position="278"/>
    </location>
</feature>
<evidence type="ECO:0000256" key="1">
    <source>
        <dbReference type="ARBA" id="ARBA00004651"/>
    </source>
</evidence>
<evidence type="ECO:0000256" key="6">
    <source>
        <dbReference type="SAM" id="Phobius"/>
    </source>
</evidence>
<feature type="domain" description="ABC-2 type transporter transmembrane" evidence="7">
    <location>
        <begin position="29"/>
        <end position="368"/>
    </location>
</feature>
<dbReference type="Proteomes" id="UP000186277">
    <property type="component" value="Unassembled WGS sequence"/>
</dbReference>
<comment type="subcellular location">
    <subcellularLocation>
        <location evidence="1">Cell membrane</location>
        <topology evidence="1">Multi-pass membrane protein</topology>
    </subcellularLocation>
</comment>
<dbReference type="RefSeq" id="WP_074019917.1">
    <property type="nucleotide sequence ID" value="NZ_CAWMWP010000002.1"/>
</dbReference>